<evidence type="ECO:0000313" key="3">
    <source>
        <dbReference type="Proteomes" id="UP000320404"/>
    </source>
</evidence>
<sequence length="109" mass="11482">MRKQIFSIAVAAAFAIPSLANAYVEVQTVEEDKALVSFDVSQTASEKGRASLERTIRAAAKRVCGPLDTRFAGSLSAASDNRACFRNAVARAMRTVESGASNIAAVTSN</sequence>
<reference evidence="2 3" key="1">
    <citation type="submission" date="2019-02" db="EMBL/GenBank/DDBJ databases">
        <title>Prokaryotic population dynamics and viral predation in marine succession experiment using metagenomics: the confinement effect.</title>
        <authorList>
            <person name="Haro-Moreno J.M."/>
            <person name="Rodriguez-Valera F."/>
            <person name="Lopez-Perez M."/>
        </authorList>
    </citation>
    <scope>NUCLEOTIDE SEQUENCE [LARGE SCALE GENOMIC DNA]</scope>
    <source>
        <strain evidence="2">MED-G158</strain>
    </source>
</reference>
<keyword evidence="1" id="KW-0732">Signal</keyword>
<feature type="signal peptide" evidence="1">
    <location>
        <begin position="1"/>
        <end position="22"/>
    </location>
</feature>
<comment type="caution">
    <text evidence="2">The sequence shown here is derived from an EMBL/GenBank/DDBJ whole genome shotgun (WGS) entry which is preliminary data.</text>
</comment>
<feature type="chain" id="PRO_5021909000" evidence="1">
    <location>
        <begin position="23"/>
        <end position="109"/>
    </location>
</feature>
<dbReference type="Proteomes" id="UP000320404">
    <property type="component" value="Unassembled WGS sequence"/>
</dbReference>
<dbReference type="InterPro" id="IPR030972">
    <property type="entry name" value="UrcA_uranyl"/>
</dbReference>
<evidence type="ECO:0000256" key="1">
    <source>
        <dbReference type="SAM" id="SignalP"/>
    </source>
</evidence>
<accession>A0A520RYR2</accession>
<organism evidence="2 3">
    <name type="scientific">OM182 bacterium</name>
    <dbReference type="NCBI Taxonomy" id="2510334"/>
    <lineage>
        <taxon>Bacteria</taxon>
        <taxon>Pseudomonadati</taxon>
        <taxon>Pseudomonadota</taxon>
        <taxon>Gammaproteobacteria</taxon>
        <taxon>OMG group</taxon>
        <taxon>OM182 clade</taxon>
    </lineage>
</organism>
<dbReference type="AlphaFoldDB" id="A0A520RYR2"/>
<gene>
    <name evidence="2" type="ORF">EVA69_04365</name>
</gene>
<name>A0A520RYR2_9GAMM</name>
<dbReference type="NCBIfam" id="TIGR04433">
    <property type="entry name" value="UrcA_uranyl"/>
    <property type="match status" value="1"/>
</dbReference>
<proteinExistence type="predicted"/>
<evidence type="ECO:0000313" key="2">
    <source>
        <dbReference type="EMBL" id="RZO75386.1"/>
    </source>
</evidence>
<dbReference type="EMBL" id="SHAH01000058">
    <property type="protein sequence ID" value="RZO75386.1"/>
    <property type="molecule type" value="Genomic_DNA"/>
</dbReference>
<protein>
    <submittedName>
        <fullName evidence="2">UrcA family protein</fullName>
    </submittedName>
</protein>